<protein>
    <submittedName>
        <fullName evidence="1">Uncharacterized protein</fullName>
    </submittedName>
</protein>
<evidence type="ECO:0000313" key="1">
    <source>
        <dbReference type="EMBL" id="TGY07068.1"/>
    </source>
</evidence>
<keyword evidence="2" id="KW-1185">Reference proteome</keyword>
<dbReference type="EMBL" id="SRZA01000008">
    <property type="protein sequence ID" value="TGY07068.1"/>
    <property type="molecule type" value="Genomic_DNA"/>
</dbReference>
<comment type="caution">
    <text evidence="1">The sequence shown here is derived from an EMBL/GenBank/DDBJ whole genome shotgun (WGS) entry which is preliminary data.</text>
</comment>
<dbReference type="AlphaFoldDB" id="A0A4S2AZI9"/>
<dbReference type="Proteomes" id="UP000305751">
    <property type="component" value="Unassembled WGS sequence"/>
</dbReference>
<gene>
    <name evidence="1" type="ORF">E5356_04885</name>
</gene>
<name>A0A4S2AZI9_9BACE</name>
<proteinExistence type="predicted"/>
<reference evidence="1 2" key="1">
    <citation type="submission" date="2019-04" db="EMBL/GenBank/DDBJ databases">
        <title>Microbes associate with the intestines of laboratory mice.</title>
        <authorList>
            <person name="Navarre W."/>
            <person name="Wong E."/>
            <person name="Huang K."/>
            <person name="Tropini C."/>
            <person name="Ng K."/>
            <person name="Yu B."/>
        </authorList>
    </citation>
    <scope>NUCLEOTIDE SEQUENCE [LARGE SCALE GENOMIC DNA]</scope>
    <source>
        <strain evidence="1 2">NM70_E10</strain>
    </source>
</reference>
<evidence type="ECO:0000313" key="2">
    <source>
        <dbReference type="Proteomes" id="UP000305751"/>
    </source>
</evidence>
<organism evidence="1 2">
    <name type="scientific">Bacteroides acidifaciens</name>
    <dbReference type="NCBI Taxonomy" id="85831"/>
    <lineage>
        <taxon>Bacteria</taxon>
        <taxon>Pseudomonadati</taxon>
        <taxon>Bacteroidota</taxon>
        <taxon>Bacteroidia</taxon>
        <taxon>Bacteroidales</taxon>
        <taxon>Bacteroidaceae</taxon>
        <taxon>Bacteroides</taxon>
    </lineage>
</organism>
<sequence>MDNSDVIHRILVNAAVDTELCVKSSADKDDFNVAARKSKTNVVSLSRKIIDLWQFISNQYQH</sequence>
<accession>A0A4S2AZI9</accession>